<accession>A0A381MZT4</accession>
<name>A0A381MZT4_9ZZZZ</name>
<evidence type="ECO:0000259" key="2">
    <source>
        <dbReference type="Pfam" id="PF08450"/>
    </source>
</evidence>
<protein>
    <recommendedName>
        <fullName evidence="2">SMP-30/Gluconolactonase/LRE-like region domain-containing protein</fullName>
    </recommendedName>
</protein>
<sequence length="289" mass="31620">MNWNFENAAPVIGSITEGNAWDGEKMLYSNIAMNRILSYDPKTGHVSVWRNDTQGTNGLNFDSTGNLFGCAGNGRKIVRFDPNGDMSTIVDRLGGRRINSPNDLAITPSGSIYFSDRVGDVGPDVGIDHSSIISAEPQKDGSYETIRRTFDTTMPNGLLFSKDYKTLYVAQSDYRANEKRELRAYPVNSDGSLGTYDVLHDFGPHRGIDGMTLSNDGHIVACTGWEISGPGGMITVFDEKGRITQTHPTPALRPTNCTFAGEDLYITSIEGHLLVAYNTGMTGHLLWPN</sequence>
<dbReference type="InterPro" id="IPR051262">
    <property type="entry name" value="SMP-30/CGR1_Lactonase"/>
</dbReference>
<dbReference type="Gene3D" id="2.120.10.30">
    <property type="entry name" value="TolB, C-terminal domain"/>
    <property type="match status" value="1"/>
</dbReference>
<dbReference type="AlphaFoldDB" id="A0A381MZT4"/>
<dbReference type="InterPro" id="IPR013658">
    <property type="entry name" value="SGL"/>
</dbReference>
<dbReference type="PANTHER" id="PTHR47572">
    <property type="entry name" value="LIPOPROTEIN-RELATED"/>
    <property type="match status" value="1"/>
</dbReference>
<dbReference type="EMBL" id="UINC01000039">
    <property type="protein sequence ID" value="SUZ47870.1"/>
    <property type="molecule type" value="Genomic_DNA"/>
</dbReference>
<dbReference type="PANTHER" id="PTHR47572:SF4">
    <property type="entry name" value="LACTONASE DRP35"/>
    <property type="match status" value="1"/>
</dbReference>
<keyword evidence="1" id="KW-0378">Hydrolase</keyword>
<dbReference type="GO" id="GO:0016787">
    <property type="term" value="F:hydrolase activity"/>
    <property type="evidence" value="ECO:0007669"/>
    <property type="project" value="UniProtKB-KW"/>
</dbReference>
<gene>
    <name evidence="3" type="ORF">METZ01_LOCUS724</name>
</gene>
<evidence type="ECO:0000256" key="1">
    <source>
        <dbReference type="ARBA" id="ARBA00022801"/>
    </source>
</evidence>
<proteinExistence type="predicted"/>
<dbReference type="InterPro" id="IPR011042">
    <property type="entry name" value="6-blade_b-propeller_TolB-like"/>
</dbReference>
<dbReference type="SUPFAM" id="SSF63829">
    <property type="entry name" value="Calcium-dependent phosphotriesterase"/>
    <property type="match status" value="1"/>
</dbReference>
<reference evidence="3" key="1">
    <citation type="submission" date="2018-05" db="EMBL/GenBank/DDBJ databases">
        <authorList>
            <person name="Lanie J.A."/>
            <person name="Ng W.-L."/>
            <person name="Kazmierczak K.M."/>
            <person name="Andrzejewski T.M."/>
            <person name="Davidsen T.M."/>
            <person name="Wayne K.J."/>
            <person name="Tettelin H."/>
            <person name="Glass J.I."/>
            <person name="Rusch D."/>
            <person name="Podicherti R."/>
            <person name="Tsui H.-C.T."/>
            <person name="Winkler M.E."/>
        </authorList>
    </citation>
    <scope>NUCLEOTIDE SEQUENCE</scope>
</reference>
<evidence type="ECO:0000313" key="3">
    <source>
        <dbReference type="EMBL" id="SUZ47870.1"/>
    </source>
</evidence>
<feature type="domain" description="SMP-30/Gluconolactonase/LRE-like region" evidence="2">
    <location>
        <begin position="16"/>
        <end position="269"/>
    </location>
</feature>
<dbReference type="Pfam" id="PF08450">
    <property type="entry name" value="SGL"/>
    <property type="match status" value="1"/>
</dbReference>
<organism evidence="3">
    <name type="scientific">marine metagenome</name>
    <dbReference type="NCBI Taxonomy" id="408172"/>
    <lineage>
        <taxon>unclassified sequences</taxon>
        <taxon>metagenomes</taxon>
        <taxon>ecological metagenomes</taxon>
    </lineage>
</organism>